<evidence type="ECO:0000313" key="3">
    <source>
        <dbReference type="EMBL" id="PAJ68561.1"/>
    </source>
</evidence>
<comment type="caution">
    <text evidence="3">The sequence shown here is derived from an EMBL/GenBank/DDBJ whole genome shotgun (WGS) entry which is preliminary data.</text>
</comment>
<dbReference type="AlphaFoldDB" id="A0A269PAR1"/>
<feature type="region of interest" description="Disordered" evidence="1">
    <location>
        <begin position="198"/>
        <end position="244"/>
    </location>
</feature>
<gene>
    <name evidence="3" type="ORF">CIG21_10445</name>
</gene>
<dbReference type="EMBL" id="NQMQ01000024">
    <property type="protein sequence ID" value="PAJ68561.1"/>
    <property type="molecule type" value="Genomic_DNA"/>
</dbReference>
<dbReference type="Proteomes" id="UP000215771">
    <property type="component" value="Unassembled WGS sequence"/>
</dbReference>
<protein>
    <recommendedName>
        <fullName evidence="5">Beta-N-acetylglucosaminidase</fullName>
    </recommendedName>
</protein>
<evidence type="ECO:0000256" key="1">
    <source>
        <dbReference type="SAM" id="MobiDB-lite"/>
    </source>
</evidence>
<evidence type="ECO:0000313" key="4">
    <source>
        <dbReference type="Proteomes" id="UP000215771"/>
    </source>
</evidence>
<feature type="chain" id="PRO_5039012769" description="Beta-N-acetylglucosaminidase" evidence="2">
    <location>
        <begin position="26"/>
        <end position="244"/>
    </location>
</feature>
<organism evidence="3 4">
    <name type="scientific">Corynebacterium hadale</name>
    <dbReference type="NCBI Taxonomy" id="2026255"/>
    <lineage>
        <taxon>Bacteria</taxon>
        <taxon>Bacillati</taxon>
        <taxon>Actinomycetota</taxon>
        <taxon>Actinomycetes</taxon>
        <taxon>Mycobacteriales</taxon>
        <taxon>Corynebacteriaceae</taxon>
        <taxon>Corynebacterium</taxon>
    </lineage>
</organism>
<proteinExistence type="predicted"/>
<sequence>MRSLPVTHRRTLVPALLAASLALTACGNGDDETSTTAAPAPEETETSQSEAPSSSATSSTAERTESAGSTGSTVSSASSTSKESGTRASTSTSAKDKTVQEVTESFAGLAPESLFAQLDTCSATGVSGSYDCSGAEIGQFQFFDSEAKAASTTQLLTELRSSRIVEDDGERIVGWSTLGTSAIITVVDNQRGQVMQQLVSSEQEDPRERIEKLGLADVEAEGETATGSPASTTRTSAAATTTQR</sequence>
<evidence type="ECO:0000256" key="2">
    <source>
        <dbReference type="SAM" id="SignalP"/>
    </source>
</evidence>
<feature type="signal peptide" evidence="2">
    <location>
        <begin position="1"/>
        <end position="25"/>
    </location>
</feature>
<feature type="compositionally biased region" description="Low complexity" evidence="1">
    <location>
        <begin position="224"/>
        <end position="244"/>
    </location>
</feature>
<feature type="compositionally biased region" description="Low complexity" evidence="1">
    <location>
        <begin position="34"/>
        <end position="83"/>
    </location>
</feature>
<keyword evidence="2" id="KW-0732">Signal</keyword>
<reference evidence="3 4" key="1">
    <citation type="submission" date="2017-08" db="EMBL/GenBank/DDBJ databases">
        <authorList>
            <person name="de Groot N.N."/>
        </authorList>
    </citation>
    <scope>NUCLEOTIDE SEQUENCE [LARGE SCALE GENOMIC DNA]</scope>
    <source>
        <strain evidence="3 4">NBT06-6</strain>
    </source>
</reference>
<accession>A0A269PAR1</accession>
<evidence type="ECO:0008006" key="5">
    <source>
        <dbReference type="Google" id="ProtNLM"/>
    </source>
</evidence>
<name>A0A269PAR1_9CORY</name>
<feature type="region of interest" description="Disordered" evidence="1">
    <location>
        <begin position="27"/>
        <end position="99"/>
    </location>
</feature>
<feature type="compositionally biased region" description="Basic and acidic residues" evidence="1">
    <location>
        <begin position="204"/>
        <end position="214"/>
    </location>
</feature>
<dbReference type="PROSITE" id="PS51257">
    <property type="entry name" value="PROKAR_LIPOPROTEIN"/>
    <property type="match status" value="1"/>
</dbReference>